<dbReference type="EMBL" id="BMXA01000001">
    <property type="protein sequence ID" value="GGZ98154.1"/>
    <property type="molecule type" value="Genomic_DNA"/>
</dbReference>
<gene>
    <name evidence="4 7" type="primary">kynU</name>
    <name evidence="7" type="ORF">GCM10008090_03180</name>
</gene>
<keyword evidence="1 4" id="KW-0662">Pyridine nucleotide biosynthesis</keyword>
<dbReference type="InterPro" id="IPR015421">
    <property type="entry name" value="PyrdxlP-dep_Trfase_major"/>
</dbReference>
<dbReference type="InterPro" id="IPR015424">
    <property type="entry name" value="PyrdxlP-dep_Trfase"/>
</dbReference>
<dbReference type="Gene3D" id="3.90.1150.10">
    <property type="entry name" value="Aspartate Aminotransferase, domain 1"/>
    <property type="match status" value="1"/>
</dbReference>
<comment type="similarity">
    <text evidence="4 6">Belongs to the kynureninase family.</text>
</comment>
<feature type="binding site" evidence="4">
    <location>
        <position position="98"/>
    </location>
    <ligand>
        <name>pyridoxal 5'-phosphate</name>
        <dbReference type="ChEBI" id="CHEBI:597326"/>
    </ligand>
</feature>
<dbReference type="EC" id="3.7.1.3" evidence="4 5"/>
<keyword evidence="8" id="KW-1185">Reference proteome</keyword>
<reference evidence="7" key="2">
    <citation type="submission" date="2020-09" db="EMBL/GenBank/DDBJ databases">
        <authorList>
            <person name="Sun Q."/>
            <person name="Kim S."/>
        </authorList>
    </citation>
    <scope>NUCLEOTIDE SEQUENCE</scope>
    <source>
        <strain evidence="7">KCTC 12711</strain>
    </source>
</reference>
<feature type="binding site" evidence="4">
    <location>
        <position position="170"/>
    </location>
    <ligand>
        <name>pyridoxal 5'-phosphate</name>
        <dbReference type="ChEBI" id="CHEBI:597326"/>
    </ligand>
</feature>
<name>A0A918VHH9_9GAMM</name>
<feature type="binding site" evidence="4">
    <location>
        <position position="280"/>
    </location>
    <ligand>
        <name>pyridoxal 5'-phosphate</name>
        <dbReference type="ChEBI" id="CHEBI:597326"/>
    </ligand>
</feature>
<dbReference type="PIRSF" id="PIRSF038800">
    <property type="entry name" value="KYNU"/>
    <property type="match status" value="1"/>
</dbReference>
<accession>A0A918VHH9</accession>
<dbReference type="GO" id="GO:0097053">
    <property type="term" value="P:L-kynurenine catabolic process"/>
    <property type="evidence" value="ECO:0007669"/>
    <property type="project" value="UniProtKB-UniRule"/>
</dbReference>
<feature type="binding site" evidence="4">
    <location>
        <position position="224"/>
    </location>
    <ligand>
        <name>pyridoxal 5'-phosphate</name>
        <dbReference type="ChEBI" id="CHEBI:597326"/>
    </ligand>
</feature>
<comment type="catalytic activity">
    <reaction evidence="6">
        <text>3-hydroxy-L-kynurenine + H2O = 3-hydroxyanthranilate + L-alanine + H(+)</text>
        <dbReference type="Rhea" id="RHEA:25143"/>
        <dbReference type="ChEBI" id="CHEBI:15377"/>
        <dbReference type="ChEBI" id="CHEBI:15378"/>
        <dbReference type="ChEBI" id="CHEBI:36559"/>
        <dbReference type="ChEBI" id="CHEBI:57972"/>
        <dbReference type="ChEBI" id="CHEBI:58125"/>
        <dbReference type="EC" id="3.7.1.3"/>
    </reaction>
</comment>
<comment type="pathway">
    <text evidence="4 6">Cofactor biosynthesis; NAD(+) biosynthesis; quinolinate from L-kynurenine: step 2/3.</text>
</comment>
<comment type="caution">
    <text evidence="7">The sequence shown here is derived from an EMBL/GenBank/DDBJ whole genome shotgun (WGS) entry which is preliminary data.</text>
</comment>
<comment type="function">
    <text evidence="4 6">Catalyzes the cleavage of L-kynurenine (L-Kyn) and L-3-hydroxykynurenine (L-3OHKyn) into anthranilic acid (AA) and 3-hydroxyanthranilic acid (3-OHAA), respectively.</text>
</comment>
<proteinExistence type="inferred from homology"/>
<feature type="binding site" evidence="4">
    <location>
        <position position="202"/>
    </location>
    <ligand>
        <name>pyridoxal 5'-phosphate</name>
        <dbReference type="ChEBI" id="CHEBI:597326"/>
    </ligand>
</feature>
<dbReference type="GO" id="GO:0019805">
    <property type="term" value="P:quinolinate biosynthetic process"/>
    <property type="evidence" value="ECO:0007669"/>
    <property type="project" value="UniProtKB-UniRule"/>
</dbReference>
<dbReference type="Proteomes" id="UP000614811">
    <property type="component" value="Unassembled WGS sequence"/>
</dbReference>
<evidence type="ECO:0000256" key="6">
    <source>
        <dbReference type="PIRNR" id="PIRNR038800"/>
    </source>
</evidence>
<keyword evidence="2 4" id="KW-0378">Hydrolase</keyword>
<keyword evidence="3 4" id="KW-0663">Pyridoxal phosphate</keyword>
<dbReference type="GO" id="GO:0009435">
    <property type="term" value="P:NAD+ biosynthetic process"/>
    <property type="evidence" value="ECO:0007669"/>
    <property type="project" value="UniProtKB-UniRule"/>
</dbReference>
<dbReference type="Pfam" id="PF22580">
    <property type="entry name" value="KYNU_C"/>
    <property type="match status" value="1"/>
</dbReference>
<dbReference type="HAMAP" id="MF_01970">
    <property type="entry name" value="Kynureninase"/>
    <property type="match status" value="1"/>
</dbReference>
<comment type="cofactor">
    <cofactor evidence="4 6">
        <name>pyridoxal 5'-phosphate</name>
        <dbReference type="ChEBI" id="CHEBI:597326"/>
    </cofactor>
</comment>
<dbReference type="SUPFAM" id="SSF53383">
    <property type="entry name" value="PLP-dependent transferases"/>
    <property type="match status" value="1"/>
</dbReference>
<evidence type="ECO:0000256" key="4">
    <source>
        <dbReference type="HAMAP-Rule" id="MF_01970"/>
    </source>
</evidence>
<organism evidence="7 8">
    <name type="scientific">Arenicella chitinivorans</name>
    <dbReference type="NCBI Taxonomy" id="1329800"/>
    <lineage>
        <taxon>Bacteria</taxon>
        <taxon>Pseudomonadati</taxon>
        <taxon>Pseudomonadota</taxon>
        <taxon>Gammaproteobacteria</taxon>
        <taxon>Arenicellales</taxon>
        <taxon>Arenicellaceae</taxon>
        <taxon>Arenicella</taxon>
    </lineage>
</organism>
<evidence type="ECO:0000256" key="1">
    <source>
        <dbReference type="ARBA" id="ARBA00022642"/>
    </source>
</evidence>
<dbReference type="Gene3D" id="3.40.640.10">
    <property type="entry name" value="Type I PLP-dependent aspartate aminotransferase-like (Major domain)"/>
    <property type="match status" value="1"/>
</dbReference>
<comment type="subunit">
    <text evidence="4 6">Homodimer.</text>
</comment>
<evidence type="ECO:0000313" key="7">
    <source>
        <dbReference type="EMBL" id="GGZ98154.1"/>
    </source>
</evidence>
<evidence type="ECO:0000256" key="5">
    <source>
        <dbReference type="NCBIfam" id="TIGR01814"/>
    </source>
</evidence>
<feature type="binding site" evidence="4">
    <location>
        <position position="254"/>
    </location>
    <ligand>
        <name>pyridoxal 5'-phosphate</name>
        <dbReference type="ChEBI" id="CHEBI:597326"/>
    </ligand>
</feature>
<evidence type="ECO:0000313" key="8">
    <source>
        <dbReference type="Proteomes" id="UP000614811"/>
    </source>
</evidence>
<reference evidence="7" key="1">
    <citation type="journal article" date="2014" name="Int. J. Syst. Evol. Microbiol.">
        <title>Complete genome sequence of Corynebacterium casei LMG S-19264T (=DSM 44701T), isolated from a smear-ripened cheese.</title>
        <authorList>
            <consortium name="US DOE Joint Genome Institute (JGI-PGF)"/>
            <person name="Walter F."/>
            <person name="Albersmeier A."/>
            <person name="Kalinowski J."/>
            <person name="Ruckert C."/>
        </authorList>
    </citation>
    <scope>NUCLEOTIDE SEQUENCE</scope>
    <source>
        <strain evidence="7">KCTC 12711</strain>
    </source>
</reference>
<protein>
    <recommendedName>
        <fullName evidence="4 5">Kynureninase</fullName>
        <ecNumber evidence="4 5">3.7.1.3</ecNumber>
    </recommendedName>
    <alternativeName>
        <fullName evidence="4">L-kynurenine hydrolase</fullName>
    </alternativeName>
</protein>
<comment type="pathway">
    <text evidence="4 6">Amino-acid degradation; L-kynurenine degradation; L-alanine and anthranilate from L-kynurenine: step 1/1.</text>
</comment>
<feature type="modified residue" description="N6-(pyridoxal phosphate)lysine" evidence="4">
    <location>
        <position position="225"/>
    </location>
</feature>
<dbReference type="PANTHER" id="PTHR14084:SF0">
    <property type="entry name" value="KYNURENINASE"/>
    <property type="match status" value="1"/>
</dbReference>
<dbReference type="InterPro" id="IPR015422">
    <property type="entry name" value="PyrdxlP-dep_Trfase_small"/>
</dbReference>
<feature type="binding site" evidence="4">
    <location>
        <begin position="127"/>
        <end position="130"/>
    </location>
    <ligand>
        <name>pyridoxal 5'-phosphate</name>
        <dbReference type="ChEBI" id="CHEBI:597326"/>
    </ligand>
</feature>
<dbReference type="RefSeq" id="WP_189398254.1">
    <property type="nucleotide sequence ID" value="NZ_BMXA01000001.1"/>
</dbReference>
<evidence type="ECO:0000256" key="2">
    <source>
        <dbReference type="ARBA" id="ARBA00022801"/>
    </source>
</evidence>
<dbReference type="PANTHER" id="PTHR14084">
    <property type="entry name" value="KYNURENINASE"/>
    <property type="match status" value="1"/>
</dbReference>
<evidence type="ECO:0000256" key="3">
    <source>
        <dbReference type="ARBA" id="ARBA00022898"/>
    </source>
</evidence>
<feature type="binding site" evidence="4">
    <location>
        <position position="97"/>
    </location>
    <ligand>
        <name>pyridoxal 5'-phosphate</name>
        <dbReference type="ChEBI" id="CHEBI:597326"/>
    </ligand>
</feature>
<sequence length="416" mass="45957">MTCPDSIRALDQQDPLKHTRALFELPVETQYLDGNSLGPLPRASRQRLEHVVQQQWGQDLITSWNKHGWIRLSQQVGDKIGTLIGAAPGQVVCCDSTSVNLFKVLSTALQIQAKQGRHRIVSQRDNFPTDLYMVEGLASLLGETRCELVTLDTNQLIDHLDNSVAVLMLTQVNFRTGYCHDMRALTEAAHKAGVLVIWDLAHSAGAMPLSLDEWKVDFAVGCGYKYLNGGPGAPAFVYAASRHHGAHTQPLSGWMGHAKPFEFSPNYTPAPSINQYLCGTPSVLAMSALDAALDVFDGVDLETIRAKSLALSDLFINILQAEECWHEFCLLTPAEHAERGSQVALAHPHGYAITQALIAARCVADFRAPDVIRFGFTPLYLRYEDVWLAAQKLIRIVREQDYLRPEFSKSTAGPVT</sequence>
<comment type="catalytic activity">
    <reaction evidence="4 6">
        <text>L-kynurenine + H2O = anthranilate + L-alanine + H(+)</text>
        <dbReference type="Rhea" id="RHEA:16813"/>
        <dbReference type="ChEBI" id="CHEBI:15377"/>
        <dbReference type="ChEBI" id="CHEBI:15378"/>
        <dbReference type="ChEBI" id="CHEBI:16567"/>
        <dbReference type="ChEBI" id="CHEBI:57959"/>
        <dbReference type="ChEBI" id="CHEBI:57972"/>
        <dbReference type="EC" id="3.7.1.3"/>
    </reaction>
</comment>
<dbReference type="NCBIfam" id="TIGR01814">
    <property type="entry name" value="kynureninase"/>
    <property type="match status" value="1"/>
</dbReference>
<dbReference type="GO" id="GO:0030170">
    <property type="term" value="F:pyridoxal phosphate binding"/>
    <property type="evidence" value="ECO:0007669"/>
    <property type="project" value="UniProtKB-UniRule"/>
</dbReference>
<dbReference type="GO" id="GO:0030429">
    <property type="term" value="F:kynureninase activity"/>
    <property type="evidence" value="ECO:0007669"/>
    <property type="project" value="UniProtKB-UniRule"/>
</dbReference>
<dbReference type="InterPro" id="IPR010111">
    <property type="entry name" value="Kynureninase"/>
</dbReference>
<dbReference type="AlphaFoldDB" id="A0A918VHH9"/>
<dbReference type="GO" id="GO:0019441">
    <property type="term" value="P:L-tryptophan catabolic process to kynurenine"/>
    <property type="evidence" value="ECO:0007669"/>
    <property type="project" value="TreeGrafter"/>
</dbReference>
<feature type="binding site" evidence="4">
    <location>
        <position position="199"/>
    </location>
    <ligand>
        <name>pyridoxal 5'-phosphate</name>
        <dbReference type="ChEBI" id="CHEBI:597326"/>
    </ligand>
</feature>
<dbReference type="GO" id="GO:0005737">
    <property type="term" value="C:cytoplasm"/>
    <property type="evidence" value="ECO:0007669"/>
    <property type="project" value="UniProtKB-UniRule"/>
</dbReference>
<dbReference type="GO" id="GO:0043420">
    <property type="term" value="P:anthranilate metabolic process"/>
    <property type="evidence" value="ECO:0007669"/>
    <property type="project" value="TreeGrafter"/>
</dbReference>